<dbReference type="PRINTS" id="PR00756">
    <property type="entry name" value="ALADIPTASE"/>
</dbReference>
<dbReference type="InterPro" id="IPR014782">
    <property type="entry name" value="Peptidase_M1_dom"/>
</dbReference>
<keyword evidence="16 24" id="KW-0482">Metalloprotease</keyword>
<evidence type="ECO:0000259" key="25">
    <source>
        <dbReference type="Pfam" id="PF01433"/>
    </source>
</evidence>
<dbReference type="GeneID" id="117640952"/>
<keyword evidence="7" id="KW-0336">GPI-anchor</keyword>
<keyword evidence="10 22" id="KW-0479">Metal-binding</keyword>
<evidence type="ECO:0000256" key="14">
    <source>
        <dbReference type="ARBA" id="ARBA00022968"/>
    </source>
</evidence>
<keyword evidence="20" id="KW-0449">Lipoprotein</keyword>
<dbReference type="GO" id="GO:0042277">
    <property type="term" value="F:peptide binding"/>
    <property type="evidence" value="ECO:0007669"/>
    <property type="project" value="TreeGrafter"/>
</dbReference>
<evidence type="ECO:0000256" key="11">
    <source>
        <dbReference type="ARBA" id="ARBA00022729"/>
    </source>
</evidence>
<reference evidence="29" key="1">
    <citation type="submission" date="2025-08" db="UniProtKB">
        <authorList>
            <consortium name="RefSeq"/>
        </authorList>
    </citation>
    <scope>IDENTIFICATION</scope>
    <source>
        <tissue evidence="29">Total insect</tissue>
    </source>
</reference>
<dbReference type="InterPro" id="IPR034016">
    <property type="entry name" value="M1_APN-typ"/>
</dbReference>
<evidence type="ECO:0000256" key="8">
    <source>
        <dbReference type="ARBA" id="ARBA00022670"/>
    </source>
</evidence>
<dbReference type="SUPFAM" id="SSF55486">
    <property type="entry name" value="Metalloproteases ('zincins'), catalytic domain"/>
    <property type="match status" value="1"/>
</dbReference>
<evidence type="ECO:0000256" key="21">
    <source>
        <dbReference type="PIRSR" id="PIRSR634016-1"/>
    </source>
</evidence>
<keyword evidence="28" id="KW-1185">Reference proteome</keyword>
<evidence type="ECO:0000256" key="4">
    <source>
        <dbReference type="ARBA" id="ARBA00010136"/>
    </source>
</evidence>
<dbReference type="FunFam" id="1.10.390.10:FF:000001">
    <property type="entry name" value="Aminopeptidase"/>
    <property type="match status" value="1"/>
</dbReference>
<evidence type="ECO:0000256" key="16">
    <source>
        <dbReference type="ARBA" id="ARBA00023049"/>
    </source>
</evidence>
<dbReference type="FunCoup" id="A0A6P8YAX3">
    <property type="interactions" value="429"/>
</dbReference>
<dbReference type="SUPFAM" id="SSF63737">
    <property type="entry name" value="Leukotriene A4 hydrolase N-terminal domain"/>
    <property type="match status" value="1"/>
</dbReference>
<keyword evidence="12 24" id="KW-0378">Hydrolase</keyword>
<dbReference type="Gene3D" id="2.60.40.1910">
    <property type="match status" value="1"/>
</dbReference>
<evidence type="ECO:0000256" key="2">
    <source>
        <dbReference type="ARBA" id="ARBA00004606"/>
    </source>
</evidence>
<dbReference type="FunFam" id="2.60.40.1730:FF:000012">
    <property type="entry name" value="Aminopeptidase N"/>
    <property type="match status" value="1"/>
</dbReference>
<evidence type="ECO:0000256" key="10">
    <source>
        <dbReference type="ARBA" id="ARBA00022723"/>
    </source>
</evidence>
<keyword evidence="8 24" id="KW-0645">Protease</keyword>
<dbReference type="CDD" id="cd09601">
    <property type="entry name" value="M1_APN-Q_like"/>
    <property type="match status" value="1"/>
</dbReference>
<evidence type="ECO:0000256" key="7">
    <source>
        <dbReference type="ARBA" id="ARBA00022622"/>
    </source>
</evidence>
<proteinExistence type="inferred from homology"/>
<evidence type="ECO:0000259" key="27">
    <source>
        <dbReference type="Pfam" id="PF17900"/>
    </source>
</evidence>
<keyword evidence="13 22" id="KW-0862">Zinc</keyword>
<comment type="subcellular location">
    <subcellularLocation>
        <location evidence="3">Cell membrane</location>
        <topology evidence="3">Lipid-anchor</topology>
        <topology evidence="3">GPI-anchor</topology>
    </subcellularLocation>
    <subcellularLocation>
        <location evidence="2">Membrane</location>
        <topology evidence="2">Single-pass type II membrane protein</topology>
    </subcellularLocation>
</comment>
<dbReference type="GO" id="GO:0043171">
    <property type="term" value="P:peptide catabolic process"/>
    <property type="evidence" value="ECO:0007669"/>
    <property type="project" value="TreeGrafter"/>
</dbReference>
<dbReference type="GO" id="GO:0016285">
    <property type="term" value="F:alanyl aminopeptidase activity"/>
    <property type="evidence" value="ECO:0007669"/>
    <property type="project" value="UniProtKB-EC"/>
</dbReference>
<protein>
    <recommendedName>
        <fullName evidence="24">Aminopeptidase</fullName>
        <ecNumber evidence="24">3.4.11.-</ecNumber>
    </recommendedName>
</protein>
<evidence type="ECO:0000256" key="12">
    <source>
        <dbReference type="ARBA" id="ARBA00022801"/>
    </source>
</evidence>
<dbReference type="Pfam" id="PF01433">
    <property type="entry name" value="Peptidase_M1"/>
    <property type="match status" value="1"/>
</dbReference>
<dbReference type="InterPro" id="IPR042097">
    <property type="entry name" value="Aminopeptidase_N-like_N_sf"/>
</dbReference>
<dbReference type="GO" id="GO:0005615">
    <property type="term" value="C:extracellular space"/>
    <property type="evidence" value="ECO:0007669"/>
    <property type="project" value="TreeGrafter"/>
</dbReference>
<keyword evidence="15 24" id="KW-1133">Transmembrane helix</keyword>
<dbReference type="InterPro" id="IPR045357">
    <property type="entry name" value="Aminopeptidase_N-like_N"/>
</dbReference>
<keyword evidence="17 24" id="KW-0472">Membrane</keyword>
<dbReference type="InParanoid" id="A0A6P8YAX3"/>
<evidence type="ECO:0000256" key="19">
    <source>
        <dbReference type="ARBA" id="ARBA00023180"/>
    </source>
</evidence>
<organism evidence="29">
    <name type="scientific">Thrips palmi</name>
    <name type="common">Melon thrips</name>
    <dbReference type="NCBI Taxonomy" id="161013"/>
    <lineage>
        <taxon>Eukaryota</taxon>
        <taxon>Metazoa</taxon>
        <taxon>Ecdysozoa</taxon>
        <taxon>Arthropoda</taxon>
        <taxon>Hexapoda</taxon>
        <taxon>Insecta</taxon>
        <taxon>Pterygota</taxon>
        <taxon>Neoptera</taxon>
        <taxon>Paraneoptera</taxon>
        <taxon>Thysanoptera</taxon>
        <taxon>Terebrantia</taxon>
        <taxon>Thripoidea</taxon>
        <taxon>Thripidae</taxon>
        <taxon>Thrips</taxon>
    </lineage>
</organism>
<dbReference type="PANTHER" id="PTHR11533:SF294">
    <property type="entry name" value="THYROTROPIN-RELEASING HORMONE-DEGRADING ECTOENZYME"/>
    <property type="match status" value="1"/>
</dbReference>
<evidence type="ECO:0000256" key="5">
    <source>
        <dbReference type="ARBA" id="ARBA00022438"/>
    </source>
</evidence>
<evidence type="ECO:0000256" key="3">
    <source>
        <dbReference type="ARBA" id="ARBA00004609"/>
    </source>
</evidence>
<evidence type="ECO:0000256" key="23">
    <source>
        <dbReference type="PIRSR" id="PIRSR634016-4"/>
    </source>
</evidence>
<feature type="binding site" evidence="22">
    <location>
        <position position="408"/>
    </location>
    <ligand>
        <name>Zn(2+)</name>
        <dbReference type="ChEBI" id="CHEBI:29105"/>
        <note>catalytic</note>
    </ligand>
</feature>
<dbReference type="Gene3D" id="1.10.390.10">
    <property type="entry name" value="Neutral Protease Domain 2"/>
    <property type="match status" value="1"/>
</dbReference>
<dbReference type="Gene3D" id="1.25.50.20">
    <property type="match status" value="1"/>
</dbReference>
<sequence length="990" mass="111504">MSRPPRMRLSRGSRRMTQSREALTIMAESGPTFSKAGTLSVPRWAALLVAAVFVAILVATGLAVYSLTACPAPAATAPAAGTADAAARGEDKAVDRIDVRLPRSVHPIAYEIRLLPFLQGNFSFRGEVAITMNVTEPTNNVTLHALDLAVDERSVSLTRQDGVGDGAASTGVPISGHRRDRRRQFHVIQTRMQLQPGTYRVRIKFTGVLGDDLQGFYRSSYVEKNVTRWVAVTQFQSTDARRAFPCFDEPALKARFKLHLGRPKNMTTVSNMPQSSASTPVDGVPGYVWDHYQESVPMSTYLVAFAVTDFATLRNGSFTVWARRDALQQARYALQIGPRVLNYLEKYFNIPYPLPKMDMMALPDLAAGAMENWGLITYREMAMLYQEGVSTTSNKQQVATVVSHELAHQWFGNLVTPSWWSDLWLNEGFASYVEYLGVDAVEPDWLILEQFVVSEVQMVFGLDALQSSHPVSIEVFNPDEINEIFDRISYGKGASIIRMMDHFLTTKVFTSGLTGYLRGRSYSSATQNNLWDALTAQAHSDHALPLDVTVRDIMDTWTLQTGYPVVTVTRDYGTGSARVEQRRFELRPNSSDAEPLWWVPITFTTQAVADFATTKPSHWLRRQRSTTLDLGARAGEWVVFNIQETGFYRVNYDTQNWRLLGAALRDQHSLAVIAATNRAQLVDDALNLARAGVLDYGVALDMTRYLRLETAYLPWKAALNALGYIDSMLVDSGHYDKFKAYMMDLMLPLYESVGLEEHPNDPLLKVLTRVSLMSWTCNFGHEPCVNAAFDMFSRWRNATDPDRENPIPANLKPVVYCTALRKGGQAEWDFAWQRYLRTNAASEKDLLLNALGCTRETWILSRFLERGMTDNSGIRKQDVARVFSSVSGSVVGQPLAVRYLRDKWDRVLQYLGSSMFMINNIVRSTFKRINSKYELMDLKRFAEDNKKELGTAARQVLQSIEQAEANIEWMDKNFDTIVWWLGNATVRPSS</sequence>
<feature type="domain" description="ERAP1-like C-terminal" evidence="26">
    <location>
        <begin position="637"/>
        <end position="964"/>
    </location>
</feature>
<comment type="cofactor">
    <cofactor evidence="22 24">
        <name>Zn(2+)</name>
        <dbReference type="ChEBI" id="CHEBI:29105"/>
    </cofactor>
    <text evidence="22 24">Binds 1 zinc ion per subunit.</text>
</comment>
<dbReference type="KEGG" id="tpal:117640952"/>
<feature type="domain" description="Peptidase M1 membrane alanine aminopeptidase" evidence="25">
    <location>
        <begin position="332"/>
        <end position="557"/>
    </location>
</feature>
<dbReference type="PANTHER" id="PTHR11533">
    <property type="entry name" value="PROTEASE M1 ZINC METALLOPROTEASE"/>
    <property type="match status" value="1"/>
</dbReference>
<feature type="site" description="Transition state stabilizer" evidence="23">
    <location>
        <position position="490"/>
    </location>
</feature>
<dbReference type="InterPro" id="IPR050344">
    <property type="entry name" value="Peptidase_M1_aminopeptidases"/>
</dbReference>
<evidence type="ECO:0000256" key="17">
    <source>
        <dbReference type="ARBA" id="ARBA00023136"/>
    </source>
</evidence>
<dbReference type="Pfam" id="PF17900">
    <property type="entry name" value="Peptidase_M1_N"/>
    <property type="match status" value="1"/>
</dbReference>
<dbReference type="GO" id="GO:0005886">
    <property type="term" value="C:plasma membrane"/>
    <property type="evidence" value="ECO:0007669"/>
    <property type="project" value="UniProtKB-SubCell"/>
</dbReference>
<dbReference type="Gene3D" id="2.60.40.1730">
    <property type="entry name" value="tricorn interacting facor f3 domain"/>
    <property type="match status" value="1"/>
</dbReference>
<dbReference type="AlphaFoldDB" id="A0A6P8YAX3"/>
<comment type="similarity">
    <text evidence="4 24">Belongs to the peptidase M1 family.</text>
</comment>
<keyword evidence="18" id="KW-1015">Disulfide bond</keyword>
<evidence type="ECO:0000313" key="29">
    <source>
        <dbReference type="RefSeq" id="XP_034233895.1"/>
    </source>
</evidence>
<comment type="catalytic activity">
    <reaction evidence="1">
        <text>Release of an N-terminal amino acid, Xaa-|-Yaa- from a peptide, amide or arylamide. Xaa is preferably Ala, but may be most amino acids including Pro (slow action). When a terminal hydrophobic residue is followed by a prolyl residue, the two may be released as an intact Xaa-Pro dipeptide.</text>
        <dbReference type="EC" id="3.4.11.2"/>
    </reaction>
</comment>
<evidence type="ECO:0000256" key="1">
    <source>
        <dbReference type="ARBA" id="ARBA00000098"/>
    </source>
</evidence>
<dbReference type="EC" id="3.4.11.-" evidence="24"/>
<evidence type="ECO:0000256" key="24">
    <source>
        <dbReference type="RuleBase" id="RU364040"/>
    </source>
</evidence>
<dbReference type="GO" id="GO:0006508">
    <property type="term" value="P:proteolysis"/>
    <property type="evidence" value="ECO:0007669"/>
    <property type="project" value="UniProtKB-KW"/>
</dbReference>
<dbReference type="InterPro" id="IPR024571">
    <property type="entry name" value="ERAP1-like_C_dom"/>
</dbReference>
<name>A0A6P8YAX3_THRPL</name>
<dbReference type="Proteomes" id="UP000515158">
    <property type="component" value="Unplaced"/>
</dbReference>
<keyword evidence="5 24" id="KW-0031">Aminopeptidase</keyword>
<evidence type="ECO:0000256" key="20">
    <source>
        <dbReference type="ARBA" id="ARBA00023288"/>
    </source>
</evidence>
<dbReference type="OrthoDB" id="510539at2759"/>
<evidence type="ECO:0000259" key="26">
    <source>
        <dbReference type="Pfam" id="PF11838"/>
    </source>
</evidence>
<feature type="binding site" evidence="22">
    <location>
        <position position="404"/>
    </location>
    <ligand>
        <name>Zn(2+)</name>
        <dbReference type="ChEBI" id="CHEBI:29105"/>
        <note>catalytic</note>
    </ligand>
</feature>
<dbReference type="RefSeq" id="XP_034233895.1">
    <property type="nucleotide sequence ID" value="XM_034378004.1"/>
</dbReference>
<dbReference type="GO" id="GO:0098552">
    <property type="term" value="C:side of membrane"/>
    <property type="evidence" value="ECO:0007669"/>
    <property type="project" value="UniProtKB-KW"/>
</dbReference>
<dbReference type="InterPro" id="IPR027268">
    <property type="entry name" value="Peptidase_M4/M1_CTD_sf"/>
</dbReference>
<gene>
    <name evidence="29" type="primary">LOC117640952</name>
</gene>
<keyword evidence="19" id="KW-0325">Glycoprotein</keyword>
<feature type="transmembrane region" description="Helical" evidence="24">
    <location>
        <begin position="44"/>
        <end position="67"/>
    </location>
</feature>
<evidence type="ECO:0000256" key="13">
    <source>
        <dbReference type="ARBA" id="ARBA00022833"/>
    </source>
</evidence>
<dbReference type="GO" id="GO:0008270">
    <property type="term" value="F:zinc ion binding"/>
    <property type="evidence" value="ECO:0007669"/>
    <property type="project" value="UniProtKB-UniRule"/>
</dbReference>
<dbReference type="Pfam" id="PF11838">
    <property type="entry name" value="ERAP1_C"/>
    <property type="match status" value="1"/>
</dbReference>
<dbReference type="GO" id="GO:0005737">
    <property type="term" value="C:cytoplasm"/>
    <property type="evidence" value="ECO:0007669"/>
    <property type="project" value="TreeGrafter"/>
</dbReference>
<evidence type="ECO:0000256" key="15">
    <source>
        <dbReference type="ARBA" id="ARBA00022989"/>
    </source>
</evidence>
<keyword evidence="9 24" id="KW-0812">Transmembrane</keyword>
<dbReference type="FunFam" id="1.25.50.20:FF:000001">
    <property type="entry name" value="Aminopeptidase"/>
    <property type="match status" value="1"/>
</dbReference>
<evidence type="ECO:0000256" key="22">
    <source>
        <dbReference type="PIRSR" id="PIRSR634016-3"/>
    </source>
</evidence>
<evidence type="ECO:0000256" key="6">
    <source>
        <dbReference type="ARBA" id="ARBA00022475"/>
    </source>
</evidence>
<keyword evidence="6" id="KW-1003">Cell membrane</keyword>
<evidence type="ECO:0000256" key="9">
    <source>
        <dbReference type="ARBA" id="ARBA00022692"/>
    </source>
</evidence>
<accession>A0A6P8YAX3</accession>
<dbReference type="FunFam" id="2.60.40.1910:FF:000008">
    <property type="entry name" value="Aminopeptidase"/>
    <property type="match status" value="1"/>
</dbReference>
<feature type="domain" description="Aminopeptidase N-like N-terminal" evidence="27">
    <location>
        <begin position="107"/>
        <end position="302"/>
    </location>
</feature>
<dbReference type="GO" id="GO:0070006">
    <property type="term" value="F:metalloaminopeptidase activity"/>
    <property type="evidence" value="ECO:0007669"/>
    <property type="project" value="TreeGrafter"/>
</dbReference>
<keyword evidence="11" id="KW-0732">Signal</keyword>
<dbReference type="InterPro" id="IPR001930">
    <property type="entry name" value="Peptidase_M1"/>
</dbReference>
<keyword evidence="14" id="KW-0735">Signal-anchor</keyword>
<feature type="active site" description="Proton acceptor" evidence="21">
    <location>
        <position position="405"/>
    </location>
</feature>
<feature type="binding site" evidence="22">
    <location>
        <position position="427"/>
    </location>
    <ligand>
        <name>Zn(2+)</name>
        <dbReference type="ChEBI" id="CHEBI:29105"/>
        <note>catalytic</note>
    </ligand>
</feature>
<evidence type="ECO:0000313" key="28">
    <source>
        <dbReference type="Proteomes" id="UP000515158"/>
    </source>
</evidence>
<evidence type="ECO:0000256" key="18">
    <source>
        <dbReference type="ARBA" id="ARBA00023157"/>
    </source>
</evidence>